<accession>A0ABT9CCY5</accession>
<evidence type="ECO:0000256" key="2">
    <source>
        <dbReference type="ARBA" id="ARBA00022475"/>
    </source>
</evidence>
<gene>
    <name evidence="7" type="ORF">Q5741_08815</name>
</gene>
<evidence type="ECO:0000256" key="5">
    <source>
        <dbReference type="ARBA" id="ARBA00023136"/>
    </source>
</evidence>
<evidence type="ECO:0000256" key="4">
    <source>
        <dbReference type="ARBA" id="ARBA00022989"/>
    </source>
</evidence>
<dbReference type="EMBL" id="JAUQTB010000003">
    <property type="protein sequence ID" value="MDO7906519.1"/>
    <property type="molecule type" value="Genomic_DNA"/>
</dbReference>
<keyword evidence="2" id="KW-1003">Cell membrane</keyword>
<keyword evidence="4 6" id="KW-1133">Transmembrane helix</keyword>
<dbReference type="RefSeq" id="WP_305023701.1">
    <property type="nucleotide sequence ID" value="NZ_JAUQTB010000003.1"/>
</dbReference>
<dbReference type="InterPro" id="IPR005598">
    <property type="entry name" value="ATP_synth_I"/>
</dbReference>
<keyword evidence="5 6" id="KW-0472">Membrane</keyword>
<protein>
    <submittedName>
        <fullName evidence="7">ATP synthase subunit I</fullName>
    </submittedName>
</protein>
<evidence type="ECO:0000256" key="3">
    <source>
        <dbReference type="ARBA" id="ARBA00022692"/>
    </source>
</evidence>
<organism evidence="7 8">
    <name type="scientific">Paenibacillus lacisoli</name>
    <dbReference type="NCBI Taxonomy" id="3064525"/>
    <lineage>
        <taxon>Bacteria</taxon>
        <taxon>Bacillati</taxon>
        <taxon>Bacillota</taxon>
        <taxon>Bacilli</taxon>
        <taxon>Bacillales</taxon>
        <taxon>Paenibacillaceae</taxon>
        <taxon>Paenibacillus</taxon>
    </lineage>
</organism>
<comment type="subcellular location">
    <subcellularLocation>
        <location evidence="1">Cell membrane</location>
        <topology evidence="1">Multi-pass membrane protein</topology>
    </subcellularLocation>
</comment>
<evidence type="ECO:0000256" key="6">
    <source>
        <dbReference type="SAM" id="Phobius"/>
    </source>
</evidence>
<proteinExistence type="predicted"/>
<dbReference type="Proteomes" id="UP001240171">
    <property type="component" value="Unassembled WGS sequence"/>
</dbReference>
<sequence length="126" mass="13441">MSEMIKLQRVLLMVALIFMALCFLVSAFLPHHRAVAHGLVLGSAVSCLNVLHLAYKVRKIADAAAGQGDGKRAGLGLGFRLATSILALIPALEWPAYFSEIAVAASLVSSNFFLVFIGAIIAMRES</sequence>
<evidence type="ECO:0000256" key="1">
    <source>
        <dbReference type="ARBA" id="ARBA00004651"/>
    </source>
</evidence>
<feature type="transmembrane region" description="Helical" evidence="6">
    <location>
        <begin position="35"/>
        <end position="55"/>
    </location>
</feature>
<feature type="transmembrane region" description="Helical" evidence="6">
    <location>
        <begin position="75"/>
        <end position="95"/>
    </location>
</feature>
<comment type="caution">
    <text evidence="7">The sequence shown here is derived from an EMBL/GenBank/DDBJ whole genome shotgun (WGS) entry which is preliminary data.</text>
</comment>
<reference evidence="7 8" key="1">
    <citation type="submission" date="2023-07" db="EMBL/GenBank/DDBJ databases">
        <title>Paenibacillus sp. JX-17 nov. isolated from soil.</title>
        <authorList>
            <person name="Wan Y."/>
            <person name="Liu B."/>
        </authorList>
    </citation>
    <scope>NUCLEOTIDE SEQUENCE [LARGE SCALE GENOMIC DNA]</scope>
    <source>
        <strain evidence="7 8">JX-17</strain>
    </source>
</reference>
<evidence type="ECO:0000313" key="7">
    <source>
        <dbReference type="EMBL" id="MDO7906519.1"/>
    </source>
</evidence>
<feature type="transmembrane region" description="Helical" evidence="6">
    <location>
        <begin position="12"/>
        <end position="29"/>
    </location>
</feature>
<name>A0ABT9CCY5_9BACL</name>
<evidence type="ECO:0000313" key="8">
    <source>
        <dbReference type="Proteomes" id="UP001240171"/>
    </source>
</evidence>
<keyword evidence="8" id="KW-1185">Reference proteome</keyword>
<keyword evidence="3 6" id="KW-0812">Transmembrane</keyword>
<dbReference type="Pfam" id="PF03899">
    <property type="entry name" value="ATP-synt_I"/>
    <property type="match status" value="1"/>
</dbReference>
<feature type="transmembrane region" description="Helical" evidence="6">
    <location>
        <begin position="101"/>
        <end position="123"/>
    </location>
</feature>